<gene>
    <name evidence="2" type="ORF">SAMN04487943_11240</name>
</gene>
<evidence type="ECO:0000313" key="2">
    <source>
        <dbReference type="EMBL" id="SFM28860.1"/>
    </source>
</evidence>
<dbReference type="OrthoDB" id="2083683at2"/>
<organism evidence="2 3">
    <name type="scientific">Gracilibacillus orientalis</name>
    <dbReference type="NCBI Taxonomy" id="334253"/>
    <lineage>
        <taxon>Bacteria</taxon>
        <taxon>Bacillati</taxon>
        <taxon>Bacillota</taxon>
        <taxon>Bacilli</taxon>
        <taxon>Bacillales</taxon>
        <taxon>Bacillaceae</taxon>
        <taxon>Gracilibacillus</taxon>
    </lineage>
</organism>
<name>A0A1I4PMX0_9BACI</name>
<dbReference type="InterPro" id="IPR013249">
    <property type="entry name" value="RNA_pol_sigma70_r4_t2"/>
</dbReference>
<dbReference type="Proteomes" id="UP000198565">
    <property type="component" value="Unassembled WGS sequence"/>
</dbReference>
<accession>A0A1I4PMX0</accession>
<dbReference type="RefSeq" id="WP_091485212.1">
    <property type="nucleotide sequence ID" value="NZ_FOTR01000012.1"/>
</dbReference>
<evidence type="ECO:0000259" key="1">
    <source>
        <dbReference type="Pfam" id="PF08281"/>
    </source>
</evidence>
<dbReference type="Pfam" id="PF08281">
    <property type="entry name" value="Sigma70_r4_2"/>
    <property type="match status" value="1"/>
</dbReference>
<dbReference type="InterPro" id="IPR013324">
    <property type="entry name" value="RNA_pol_sigma_r3/r4-like"/>
</dbReference>
<proteinExistence type="predicted"/>
<dbReference type="GO" id="GO:0003677">
    <property type="term" value="F:DNA binding"/>
    <property type="evidence" value="ECO:0007669"/>
    <property type="project" value="InterPro"/>
</dbReference>
<evidence type="ECO:0000313" key="3">
    <source>
        <dbReference type="Proteomes" id="UP000198565"/>
    </source>
</evidence>
<dbReference type="GO" id="GO:0016987">
    <property type="term" value="F:sigma factor activity"/>
    <property type="evidence" value="ECO:0007669"/>
    <property type="project" value="InterPro"/>
</dbReference>
<reference evidence="3" key="1">
    <citation type="submission" date="2016-10" db="EMBL/GenBank/DDBJ databases">
        <authorList>
            <person name="Varghese N."/>
            <person name="Submissions S."/>
        </authorList>
    </citation>
    <scope>NUCLEOTIDE SEQUENCE [LARGE SCALE GENOMIC DNA]</scope>
    <source>
        <strain evidence="3">CGMCC 1.4250</strain>
    </source>
</reference>
<dbReference type="InterPro" id="IPR014284">
    <property type="entry name" value="RNA_pol_sigma-70_dom"/>
</dbReference>
<feature type="domain" description="RNA polymerase sigma factor 70 region 4 type 2" evidence="1">
    <location>
        <begin position="105"/>
        <end position="153"/>
    </location>
</feature>
<keyword evidence="3" id="KW-1185">Reference proteome</keyword>
<dbReference type="GO" id="GO:0006352">
    <property type="term" value="P:DNA-templated transcription initiation"/>
    <property type="evidence" value="ECO:0007669"/>
    <property type="project" value="InterPro"/>
</dbReference>
<dbReference type="InterPro" id="IPR036388">
    <property type="entry name" value="WH-like_DNA-bd_sf"/>
</dbReference>
<dbReference type="NCBIfam" id="NF005385">
    <property type="entry name" value="PRK06930.1"/>
    <property type="match status" value="1"/>
</dbReference>
<dbReference type="STRING" id="334253.SAMN04487943_11240"/>
<dbReference type="SUPFAM" id="SSF88659">
    <property type="entry name" value="Sigma3 and sigma4 domains of RNA polymerase sigma factors"/>
    <property type="match status" value="1"/>
</dbReference>
<protein>
    <submittedName>
        <fullName evidence="2">RNA polymerase sigma-70 factor, ECF subfamily</fullName>
    </submittedName>
</protein>
<dbReference type="EMBL" id="FOTR01000012">
    <property type="protein sequence ID" value="SFM28860.1"/>
    <property type="molecule type" value="Genomic_DNA"/>
</dbReference>
<dbReference type="NCBIfam" id="TIGR02937">
    <property type="entry name" value="sigma70-ECF"/>
    <property type="match status" value="1"/>
</dbReference>
<sequence length="163" mass="19128">MNNWADRLIREYEIGRHDLATMKNELDPANLAEREDRSKINSMIRTMTESIEWMTTGREPGKLRGVDKKATYQRRAIADMDMFPSLDIVPEERELDEEEKRVIFNIIAELSPRERQCFIMNKAYMMSYAEISEELKVGRSTVQKYVERAKNKISCRANVIQCS</sequence>
<dbReference type="CDD" id="cd06171">
    <property type="entry name" value="Sigma70_r4"/>
    <property type="match status" value="1"/>
</dbReference>
<dbReference type="AlphaFoldDB" id="A0A1I4PMX0"/>
<dbReference type="Gene3D" id="1.10.10.10">
    <property type="entry name" value="Winged helix-like DNA-binding domain superfamily/Winged helix DNA-binding domain"/>
    <property type="match status" value="1"/>
</dbReference>